<evidence type="ECO:0000256" key="10">
    <source>
        <dbReference type="ARBA" id="ARBA00023225"/>
    </source>
</evidence>
<protein>
    <recommendedName>
        <fullName evidence="3">Flagellar FliJ protein</fullName>
    </recommendedName>
</protein>
<evidence type="ECO:0000256" key="7">
    <source>
        <dbReference type="ARBA" id="ARBA00022795"/>
    </source>
</evidence>
<evidence type="ECO:0000256" key="1">
    <source>
        <dbReference type="ARBA" id="ARBA00004413"/>
    </source>
</evidence>
<keyword evidence="10" id="KW-1006">Bacterial flagellum protein export</keyword>
<keyword evidence="4" id="KW-0813">Transport</keyword>
<dbReference type="InterPro" id="IPR012823">
    <property type="entry name" value="Flagell_FliJ"/>
</dbReference>
<dbReference type="Gene3D" id="1.10.287.1700">
    <property type="match status" value="1"/>
</dbReference>
<name>A0ABT9ZR39_9BACI</name>
<comment type="caution">
    <text evidence="12">The sequence shown here is derived from an EMBL/GenBank/DDBJ whole genome shotgun (WGS) entry which is preliminary data.</text>
</comment>
<sequence>MSFQFTLQKVLEVKENERSEAQAAYKSSLKKFEEIATKLYHILKKKEDLLATYEDSLNKGVSINHIQQTQGTLQYLQQEIDHLQRETQNARAYMNEKQRMLTVTNIELKKYEKMKEHKLEKYKIQQKVAENKFLDEISVQRYRKLT</sequence>
<dbReference type="NCBIfam" id="TIGR02473">
    <property type="entry name" value="flagell_FliJ"/>
    <property type="match status" value="1"/>
</dbReference>
<keyword evidence="12" id="KW-0966">Cell projection</keyword>
<evidence type="ECO:0000256" key="3">
    <source>
        <dbReference type="ARBA" id="ARBA00020392"/>
    </source>
</evidence>
<evidence type="ECO:0000256" key="2">
    <source>
        <dbReference type="ARBA" id="ARBA00010004"/>
    </source>
</evidence>
<evidence type="ECO:0000256" key="8">
    <source>
        <dbReference type="ARBA" id="ARBA00022927"/>
    </source>
</evidence>
<dbReference type="RefSeq" id="WP_307322721.1">
    <property type="nucleotide sequence ID" value="NZ_JAUSUG010000003.1"/>
</dbReference>
<evidence type="ECO:0000256" key="6">
    <source>
        <dbReference type="ARBA" id="ARBA00022500"/>
    </source>
</evidence>
<keyword evidence="6" id="KW-0145">Chemotaxis</keyword>
<feature type="coiled-coil region" evidence="11">
    <location>
        <begin position="66"/>
        <end position="93"/>
    </location>
</feature>
<gene>
    <name evidence="12" type="ORF">J2S74_001084</name>
</gene>
<evidence type="ECO:0000313" key="13">
    <source>
        <dbReference type="Proteomes" id="UP001230005"/>
    </source>
</evidence>
<dbReference type="Proteomes" id="UP001230005">
    <property type="component" value="Unassembled WGS sequence"/>
</dbReference>
<keyword evidence="11" id="KW-0175">Coiled coil</keyword>
<keyword evidence="8" id="KW-0653">Protein transport</keyword>
<proteinExistence type="inferred from homology"/>
<evidence type="ECO:0000256" key="9">
    <source>
        <dbReference type="ARBA" id="ARBA00023136"/>
    </source>
</evidence>
<keyword evidence="12" id="KW-0969">Cilium</keyword>
<evidence type="ECO:0000256" key="11">
    <source>
        <dbReference type="SAM" id="Coils"/>
    </source>
</evidence>
<comment type="similarity">
    <text evidence="2">Belongs to the FliJ family.</text>
</comment>
<dbReference type="InterPro" id="IPR053716">
    <property type="entry name" value="Flag_assembly_chemotaxis_eff"/>
</dbReference>
<dbReference type="EMBL" id="JAUSUG010000003">
    <property type="protein sequence ID" value="MDQ0253712.1"/>
    <property type="molecule type" value="Genomic_DNA"/>
</dbReference>
<dbReference type="Pfam" id="PF02050">
    <property type="entry name" value="FliJ"/>
    <property type="match status" value="1"/>
</dbReference>
<keyword evidence="13" id="KW-1185">Reference proteome</keyword>
<comment type="subcellular location">
    <subcellularLocation>
        <location evidence="1">Cell membrane</location>
        <topology evidence="1">Peripheral membrane protein</topology>
        <orientation evidence="1">Cytoplasmic side</orientation>
    </subcellularLocation>
</comment>
<keyword evidence="5" id="KW-1003">Cell membrane</keyword>
<evidence type="ECO:0000256" key="4">
    <source>
        <dbReference type="ARBA" id="ARBA00022448"/>
    </source>
</evidence>
<accession>A0ABT9ZR39</accession>
<evidence type="ECO:0000256" key="5">
    <source>
        <dbReference type="ARBA" id="ARBA00022475"/>
    </source>
</evidence>
<evidence type="ECO:0000313" key="12">
    <source>
        <dbReference type="EMBL" id="MDQ0253712.1"/>
    </source>
</evidence>
<keyword evidence="9" id="KW-0472">Membrane</keyword>
<organism evidence="12 13">
    <name type="scientific">Evansella vedderi</name>
    <dbReference type="NCBI Taxonomy" id="38282"/>
    <lineage>
        <taxon>Bacteria</taxon>
        <taxon>Bacillati</taxon>
        <taxon>Bacillota</taxon>
        <taxon>Bacilli</taxon>
        <taxon>Bacillales</taxon>
        <taxon>Bacillaceae</taxon>
        <taxon>Evansella</taxon>
    </lineage>
</organism>
<reference evidence="12 13" key="1">
    <citation type="submission" date="2023-07" db="EMBL/GenBank/DDBJ databases">
        <title>Genomic Encyclopedia of Type Strains, Phase IV (KMG-IV): sequencing the most valuable type-strain genomes for metagenomic binning, comparative biology and taxonomic classification.</title>
        <authorList>
            <person name="Goeker M."/>
        </authorList>
    </citation>
    <scope>NUCLEOTIDE SEQUENCE [LARGE SCALE GENOMIC DNA]</scope>
    <source>
        <strain evidence="12 13">DSM 9768</strain>
    </source>
</reference>
<keyword evidence="12" id="KW-0282">Flagellum</keyword>
<keyword evidence="7" id="KW-1005">Bacterial flagellum biogenesis</keyword>